<keyword evidence="1" id="KW-0574">Periplasm</keyword>
<accession>A0A4Q1KIX1</accession>
<dbReference type="OrthoDB" id="7619725at2"/>
<keyword evidence="4" id="KW-1185">Reference proteome</keyword>
<protein>
    <recommendedName>
        <fullName evidence="1">Flagella basal body P-ring formation protein FlgA</fullName>
    </recommendedName>
</protein>
<dbReference type="Proteomes" id="UP000290958">
    <property type="component" value="Unassembled WGS sequence"/>
</dbReference>
<sequence length="132" mass="13095">MAAAAGAAEADVLVRPVARGEVLASADFERASVPAATARFALRGADVAGKEARRALALGATVRASDIGPPTLVRRGEGVTLVMRSGRLTITAPGRALGDGAAGGAVRVVNLATDRTLDARVTGPGAAEVDAP</sequence>
<dbReference type="InterPro" id="IPR039246">
    <property type="entry name" value="Flagellar_FlgA"/>
</dbReference>
<organism evidence="3 4">
    <name type="scientific">Sphingobium fluviale</name>
    <dbReference type="NCBI Taxonomy" id="2506423"/>
    <lineage>
        <taxon>Bacteria</taxon>
        <taxon>Pseudomonadati</taxon>
        <taxon>Pseudomonadota</taxon>
        <taxon>Alphaproteobacteria</taxon>
        <taxon>Sphingomonadales</taxon>
        <taxon>Sphingomonadaceae</taxon>
        <taxon>Sphingobium</taxon>
    </lineage>
</organism>
<dbReference type="Pfam" id="PF13144">
    <property type="entry name" value="ChapFlgA"/>
    <property type="match status" value="1"/>
</dbReference>
<reference evidence="4" key="1">
    <citation type="submission" date="2019-01" db="EMBL/GenBank/DDBJ databases">
        <title>Cytophagaceae bacterium strain CAR-16.</title>
        <authorList>
            <person name="Chen W.-M."/>
        </authorList>
    </citation>
    <scope>NUCLEOTIDE SEQUENCE [LARGE SCALE GENOMIC DNA]</scope>
    <source>
        <strain evidence="4">CHR27</strain>
    </source>
</reference>
<keyword evidence="3" id="KW-0282">Flagellum</keyword>
<dbReference type="PANTHER" id="PTHR36307">
    <property type="entry name" value="FLAGELLA BASAL BODY P-RING FORMATION PROTEIN FLGA"/>
    <property type="match status" value="1"/>
</dbReference>
<comment type="subcellular location">
    <subcellularLocation>
        <location evidence="1">Periplasm</location>
    </subcellularLocation>
</comment>
<dbReference type="CDD" id="cd11614">
    <property type="entry name" value="SAF_CpaB_FlgA_like"/>
    <property type="match status" value="1"/>
</dbReference>
<keyword evidence="1" id="KW-1005">Bacterial flagellum biogenesis</keyword>
<dbReference type="EMBL" id="SBKP01000004">
    <property type="protein sequence ID" value="RXR29552.1"/>
    <property type="molecule type" value="Genomic_DNA"/>
</dbReference>
<name>A0A4Q1KIX1_9SPHN</name>
<comment type="function">
    <text evidence="1">Involved in the assembly process of the P-ring formation. It may associate with FlgF on the rod constituting a structure essential for the P-ring assembly or may act as a modulator protein for the P-ring assembly.</text>
</comment>
<keyword evidence="3" id="KW-0969">Cilium</keyword>
<evidence type="ECO:0000256" key="1">
    <source>
        <dbReference type="RuleBase" id="RU362063"/>
    </source>
</evidence>
<comment type="caution">
    <text evidence="3">The sequence shown here is derived from an EMBL/GenBank/DDBJ whole genome shotgun (WGS) entry which is preliminary data.</text>
</comment>
<dbReference type="Gene3D" id="2.30.30.760">
    <property type="match status" value="1"/>
</dbReference>
<dbReference type="InterPro" id="IPR017585">
    <property type="entry name" value="SAF_FlgA"/>
</dbReference>
<dbReference type="GO" id="GO:0044780">
    <property type="term" value="P:bacterial-type flagellum assembly"/>
    <property type="evidence" value="ECO:0007669"/>
    <property type="project" value="InterPro"/>
</dbReference>
<evidence type="ECO:0000259" key="2">
    <source>
        <dbReference type="Pfam" id="PF13144"/>
    </source>
</evidence>
<comment type="similarity">
    <text evidence="1">Belongs to the FlgA family.</text>
</comment>
<dbReference type="PANTHER" id="PTHR36307:SF1">
    <property type="entry name" value="FLAGELLA BASAL BODY P-RING FORMATION PROTEIN FLGA"/>
    <property type="match status" value="1"/>
</dbReference>
<evidence type="ECO:0000313" key="3">
    <source>
        <dbReference type="EMBL" id="RXR29552.1"/>
    </source>
</evidence>
<proteinExistence type="inferred from homology"/>
<feature type="domain" description="Flagella basal body P-ring formation protein FlgA SAF" evidence="2">
    <location>
        <begin position="12"/>
        <end position="129"/>
    </location>
</feature>
<evidence type="ECO:0000313" key="4">
    <source>
        <dbReference type="Proteomes" id="UP000290958"/>
    </source>
</evidence>
<dbReference type="AlphaFoldDB" id="A0A4Q1KIX1"/>
<dbReference type="GO" id="GO:0042597">
    <property type="term" value="C:periplasmic space"/>
    <property type="evidence" value="ECO:0007669"/>
    <property type="project" value="UniProtKB-SubCell"/>
</dbReference>
<gene>
    <name evidence="3" type="primary">flgA</name>
    <name evidence="3" type="ORF">EQG66_06275</name>
</gene>
<dbReference type="NCBIfam" id="TIGR03170">
    <property type="entry name" value="flgA_cterm"/>
    <property type="match status" value="1"/>
</dbReference>
<keyword evidence="3" id="KW-0966">Cell projection</keyword>
<dbReference type="RefSeq" id="WP_129403742.1">
    <property type="nucleotide sequence ID" value="NZ_SBKP01000004.1"/>
</dbReference>